<gene>
    <name evidence="3" type="ORF">QWY14_08065</name>
</gene>
<feature type="domain" description="VanZ-like" evidence="2">
    <location>
        <begin position="4"/>
        <end position="143"/>
    </location>
</feature>
<evidence type="ECO:0000256" key="1">
    <source>
        <dbReference type="SAM" id="Phobius"/>
    </source>
</evidence>
<proteinExistence type="predicted"/>
<evidence type="ECO:0000313" key="3">
    <source>
        <dbReference type="EMBL" id="MDN7241746.1"/>
    </source>
</evidence>
<organism evidence="3 4">
    <name type="scientific">Planococcus shixiaomingii</name>
    <dbReference type="NCBI Taxonomy" id="3058393"/>
    <lineage>
        <taxon>Bacteria</taxon>
        <taxon>Bacillati</taxon>
        <taxon>Bacillota</taxon>
        <taxon>Bacilli</taxon>
        <taxon>Bacillales</taxon>
        <taxon>Caryophanaceae</taxon>
        <taxon>Planococcus</taxon>
    </lineage>
</organism>
<feature type="transmembrane region" description="Helical" evidence="1">
    <location>
        <begin position="96"/>
        <end position="115"/>
    </location>
</feature>
<keyword evidence="1" id="KW-0812">Transmembrane</keyword>
<feature type="transmembrane region" description="Helical" evidence="1">
    <location>
        <begin position="74"/>
        <end position="91"/>
    </location>
</feature>
<dbReference type="NCBIfam" id="NF037970">
    <property type="entry name" value="vanZ_1"/>
    <property type="match status" value="1"/>
</dbReference>
<dbReference type="PIRSF" id="PIRSF019083">
    <property type="entry name" value="UCP019083_VanZ"/>
    <property type="match status" value="1"/>
</dbReference>
<name>A0ABT8N1H9_9BACL</name>
<dbReference type="Pfam" id="PF04892">
    <property type="entry name" value="VanZ"/>
    <property type="match status" value="1"/>
</dbReference>
<dbReference type="RefSeq" id="WP_301723366.1">
    <property type="nucleotide sequence ID" value="NZ_JAUJWV010000001.1"/>
</dbReference>
<dbReference type="EMBL" id="JAUJWV010000001">
    <property type="protein sequence ID" value="MDN7241746.1"/>
    <property type="molecule type" value="Genomic_DNA"/>
</dbReference>
<keyword evidence="4" id="KW-1185">Reference proteome</keyword>
<keyword evidence="1" id="KW-0472">Membrane</keyword>
<comment type="caution">
    <text evidence="3">The sequence shown here is derived from an EMBL/GenBank/DDBJ whole genome shotgun (WGS) entry which is preliminary data.</text>
</comment>
<dbReference type="Proteomes" id="UP001172055">
    <property type="component" value="Unassembled WGS sequence"/>
</dbReference>
<evidence type="ECO:0000259" key="2">
    <source>
        <dbReference type="Pfam" id="PF04892"/>
    </source>
</evidence>
<dbReference type="InterPro" id="IPR016747">
    <property type="entry name" value="Phosphotransbutyrylase"/>
</dbReference>
<feature type="transmembrane region" description="Helical" evidence="1">
    <location>
        <begin position="127"/>
        <end position="145"/>
    </location>
</feature>
<reference evidence="3 4" key="1">
    <citation type="submission" date="2023-06" db="EMBL/GenBank/DDBJ databases">
        <title>Novel species in genus Planococcus.</title>
        <authorList>
            <person name="Ning S."/>
        </authorList>
    </citation>
    <scope>NUCLEOTIDE SEQUENCE [LARGE SCALE GENOMIC DNA]</scope>
    <source>
        <strain evidence="3 4">N028</strain>
    </source>
</reference>
<evidence type="ECO:0000313" key="4">
    <source>
        <dbReference type="Proteomes" id="UP001172055"/>
    </source>
</evidence>
<keyword evidence="1" id="KW-1133">Transmembrane helix</keyword>
<sequence length="166" mass="18958">MKKILLLLLLLGILFISSGQTYEQQTLIPTLEKYLVSKPFEGLLSYLHIPYYGIMVSIEERGYFAFIEFLLRKGAHLFMFGALAIAVFVLLPKPKFWLAFAITVGLAFLDEFHQSLTGGRTPTGQDVLLDSIGAFIALSIWWLYMKIKSRKKHARRTNKKTVQNRG</sequence>
<accession>A0ABT8N1H9</accession>
<protein>
    <submittedName>
        <fullName evidence="3">VanZ family protein</fullName>
    </submittedName>
</protein>
<dbReference type="InterPro" id="IPR006976">
    <property type="entry name" value="VanZ-like"/>
</dbReference>